<dbReference type="GO" id="GO:0005886">
    <property type="term" value="C:plasma membrane"/>
    <property type="evidence" value="ECO:0007669"/>
    <property type="project" value="TreeGrafter"/>
</dbReference>
<feature type="transmembrane region" description="Helical" evidence="5">
    <location>
        <begin position="266"/>
        <end position="288"/>
    </location>
</feature>
<evidence type="ECO:0000256" key="5">
    <source>
        <dbReference type="SAM" id="Phobius"/>
    </source>
</evidence>
<dbReference type="AlphaFoldDB" id="P77937"/>
<proteinExistence type="predicted"/>
<dbReference type="BioCyc" id="MetaCyc:MONOMER-16443"/>
<dbReference type="RefSeq" id="WP_011389175.1">
    <property type="nucleotide sequence ID" value="NZ_CP077803.1"/>
</dbReference>
<dbReference type="InterPro" id="IPR018086">
    <property type="entry name" value="NADH_UbQ_OxRdtase_su1_CS"/>
</dbReference>
<evidence type="ECO:0000256" key="4">
    <source>
        <dbReference type="ARBA" id="ARBA00023136"/>
    </source>
</evidence>
<protein>
    <submittedName>
        <fullName evidence="6">CooK</fullName>
    </submittedName>
</protein>
<feature type="transmembrane region" description="Helical" evidence="5">
    <location>
        <begin position="12"/>
        <end position="34"/>
    </location>
</feature>
<dbReference type="Pfam" id="PF00146">
    <property type="entry name" value="NADHdh"/>
    <property type="match status" value="1"/>
</dbReference>
<name>P77937_RHORU</name>
<reference evidence="6" key="1">
    <citation type="journal article" date="1996" name="J. Bacteriol.">
        <title>Characterization of the region encoding the CO-induced hydrogenase of Rhodospirillum rubrum.</title>
        <authorList>
            <person name="Fox J.D."/>
            <person name="He Y."/>
            <person name="Shelver D."/>
            <person name="Roberts G.P."/>
            <person name="Ludden P.W."/>
        </authorList>
    </citation>
    <scope>NUCLEOTIDE SEQUENCE</scope>
    <source>
        <strain evidence="6">UR1</strain>
    </source>
</reference>
<dbReference type="OMA" id="KIMARIQ"/>
<gene>
    <name evidence="6" type="primary">cooK</name>
</gene>
<feature type="transmembrane region" description="Helical" evidence="5">
    <location>
        <begin position="194"/>
        <end position="215"/>
    </location>
</feature>
<dbReference type="PROSITE" id="PS00668">
    <property type="entry name" value="COMPLEX1_ND1_2"/>
    <property type="match status" value="1"/>
</dbReference>
<evidence type="ECO:0000256" key="2">
    <source>
        <dbReference type="ARBA" id="ARBA00022692"/>
    </source>
</evidence>
<dbReference type="InterPro" id="IPR052561">
    <property type="entry name" value="ComplexI_Subunit1"/>
</dbReference>
<evidence type="ECO:0000256" key="1">
    <source>
        <dbReference type="ARBA" id="ARBA00004141"/>
    </source>
</evidence>
<reference evidence="6" key="2">
    <citation type="submission" date="1996-07" db="EMBL/GenBank/DDBJ databases">
        <authorList>
            <person name="Kerby R.L."/>
        </authorList>
    </citation>
    <scope>NUCLEOTIDE SEQUENCE</scope>
    <source>
        <strain evidence="6">UR1</strain>
    </source>
</reference>
<comment type="subcellular location">
    <subcellularLocation>
        <location evidence="1">Membrane</location>
        <topology evidence="1">Multi-pass membrane protein</topology>
    </subcellularLocation>
</comment>
<dbReference type="InterPro" id="IPR001694">
    <property type="entry name" value="NADH_UbQ_OxRdtase_su1/FPO"/>
</dbReference>
<feature type="transmembrane region" description="Helical" evidence="5">
    <location>
        <begin position="235"/>
        <end position="260"/>
    </location>
</feature>
<dbReference type="TCDB" id="3.D.1.4.3">
    <property type="family name" value="the h+ or na+-translocating nadh dehydrogenase (ndh) family"/>
</dbReference>
<feature type="transmembrane region" description="Helical" evidence="5">
    <location>
        <begin position="73"/>
        <end position="97"/>
    </location>
</feature>
<dbReference type="PANTHER" id="PTHR43359">
    <property type="entry name" value="FORMATE HYDROGENLYASE SUBUNIT 4"/>
    <property type="match status" value="1"/>
</dbReference>
<dbReference type="PANTHER" id="PTHR43359:SF1">
    <property type="entry name" value="FORMATE HYDROGENLYASE SUBUNIT 4-RELATED"/>
    <property type="match status" value="1"/>
</dbReference>
<accession>P77937</accession>
<dbReference type="PIR" id="T51315">
    <property type="entry name" value="T51315"/>
</dbReference>
<keyword evidence="3 5" id="KW-1133">Transmembrane helix</keyword>
<dbReference type="EMBL" id="U65510">
    <property type="protein sequence ID" value="AAC45117.1"/>
    <property type="molecule type" value="Genomic_DNA"/>
</dbReference>
<feature type="transmembrane region" description="Helical" evidence="5">
    <location>
        <begin position="109"/>
        <end position="131"/>
    </location>
</feature>
<evidence type="ECO:0000313" key="6">
    <source>
        <dbReference type="EMBL" id="AAC45117.1"/>
    </source>
</evidence>
<evidence type="ECO:0000256" key="3">
    <source>
        <dbReference type="ARBA" id="ARBA00022989"/>
    </source>
</evidence>
<keyword evidence="2 5" id="KW-0812">Transmembrane</keyword>
<keyword evidence="4 5" id="KW-0472">Membrane</keyword>
<sequence>MTDSLVQTLSVLFAAVVFPGGIFAITLGLALKGFDRRVFARLQRRVGAPLLQPFYDVLKLMTKRTLVPENANLVVFLMVPLLGLASMGVAAAMIPIPGLYDPSPAFGDLLVLFYLLSVPAVMLMLAGSASGSPFGGIGFSREMAIMLAYEGPILLVIVSVALKTGAALGQPICLSLSEIVRYQQAHGAYLFDPWMWPAVLTYIAFIPANLGISPFDIPEAESEVLEGPLIEYSGVALGLLKLTSAVKSVVVIGLGIVLFFPNGPEGLFGLVVFALKCLVITVCGVSVLRAAVGRMRIDQAVIFYLKWPELLGIASLALVAMNL</sequence>
<organism evidence="6">
    <name type="scientific">Rhodospirillum rubrum</name>
    <dbReference type="NCBI Taxonomy" id="1085"/>
    <lineage>
        <taxon>Bacteria</taxon>
        <taxon>Pseudomonadati</taxon>
        <taxon>Pseudomonadota</taxon>
        <taxon>Alphaproteobacteria</taxon>
        <taxon>Rhodospirillales</taxon>
        <taxon>Rhodospirillaceae</taxon>
        <taxon>Rhodospirillum</taxon>
    </lineage>
</organism>
<feature type="transmembrane region" description="Helical" evidence="5">
    <location>
        <begin position="300"/>
        <end position="321"/>
    </location>
</feature>